<evidence type="ECO:0000256" key="4">
    <source>
        <dbReference type="ARBA" id="ARBA00022827"/>
    </source>
</evidence>
<dbReference type="SUPFAM" id="SSF48173">
    <property type="entry name" value="Cryptochrome/photolyase FAD-binding domain"/>
    <property type="match status" value="1"/>
</dbReference>
<dbReference type="InterPro" id="IPR036134">
    <property type="entry name" value="Crypto/Photolyase_FAD-like_sf"/>
</dbReference>
<sequence>MEKPIINIVWLKRDLRTRDHAPLAAAVAAGLPFVMLYCFEPSIMASPKQSPRHWRFVAQSLEDLRGRGWPVVSWWGEVTEALEAINLNNKINTIYCHQETGHKLTFDRDKIVFNYCRDRSIDVIESVQDAAIRGRKHRNGFGEHVDDFLARPPVPGVDDKSQVFGNETLMLPTAVVSDGFTTDFTQAQTEIAVSPTKPGYYEPIYVTDTNFQPGGETNAWRYLRSFTAERGKWYAYKLGSPTLSRTSCSRMSTYLAYGCVSVRQVFQWAKRVATEHPAWAYDLKMFRERLWWRAHYFQKLEAEWQIEGRPINLAFLELHRTSDHALLDAFKNARTGFPIIDANIRCLKATGWINFRSRAMLVTFATFVCWLDWRPIATFLGSLFLDYEPGIHYGQFQMQAGLTGYHPPRNYNPYTQGDKYDADGAFVHQWIPELRTIPAPFCHYPYRMTAMEQSMYGLNDLNYPAPVVDYSANSKVNMDRYWEIRHSEAAQGNLVGIWLKHVLPESRAEYMRGVDPSPRRDV</sequence>
<dbReference type="InterPro" id="IPR006050">
    <property type="entry name" value="DNA_photolyase_N"/>
</dbReference>
<dbReference type="PANTHER" id="PTHR11455:SF9">
    <property type="entry name" value="CRYPTOCHROME CIRCADIAN CLOCK 5 ISOFORM X1"/>
    <property type="match status" value="1"/>
</dbReference>
<dbReference type="InterPro" id="IPR002081">
    <property type="entry name" value="Cryptochrome/DNA_photolyase_1"/>
</dbReference>
<reference evidence="7 8" key="1">
    <citation type="submission" date="2020-03" db="EMBL/GenBank/DDBJ databases">
        <title>Genomic Encyclopedia of Type Strains, Phase IV (KMG-IV): sequencing the most valuable type-strain genomes for metagenomic binning, comparative biology and taxonomic classification.</title>
        <authorList>
            <person name="Goeker M."/>
        </authorList>
    </citation>
    <scope>NUCLEOTIDE SEQUENCE [LARGE SCALE GENOMIC DNA]</scope>
    <source>
        <strain evidence="7 8">DSM 105096</strain>
    </source>
</reference>
<dbReference type="SUPFAM" id="SSF52425">
    <property type="entry name" value="Cryptochrome/photolyase, N-terminal domain"/>
    <property type="match status" value="1"/>
</dbReference>
<dbReference type="InterPro" id="IPR036155">
    <property type="entry name" value="Crypto/Photolyase_N_sf"/>
</dbReference>
<evidence type="ECO:0000259" key="6">
    <source>
        <dbReference type="PROSITE" id="PS51645"/>
    </source>
</evidence>
<protein>
    <submittedName>
        <fullName evidence="7">Deoxyribodipyrimidine photo-lyase</fullName>
        <ecNumber evidence="7">4.1.99.3</ecNumber>
    </submittedName>
</protein>
<dbReference type="GO" id="GO:0003904">
    <property type="term" value="F:deoxyribodipyrimidine photo-lyase activity"/>
    <property type="evidence" value="ECO:0007669"/>
    <property type="project" value="UniProtKB-EC"/>
</dbReference>
<accession>A0ABX0X8W5</accession>
<dbReference type="EC" id="4.1.99.3" evidence="7"/>
<dbReference type="Proteomes" id="UP000770785">
    <property type="component" value="Unassembled WGS sequence"/>
</dbReference>
<evidence type="ECO:0000313" key="8">
    <source>
        <dbReference type="Proteomes" id="UP000770785"/>
    </source>
</evidence>
<proteinExistence type="predicted"/>
<dbReference type="EMBL" id="JAATJH010000002">
    <property type="protein sequence ID" value="NJC25703.1"/>
    <property type="molecule type" value="Genomic_DNA"/>
</dbReference>
<dbReference type="InterPro" id="IPR005101">
    <property type="entry name" value="Cryptochr/Photolyase_FAD-bd"/>
</dbReference>
<keyword evidence="5" id="KW-1133">Transmembrane helix</keyword>
<dbReference type="PANTHER" id="PTHR11455">
    <property type="entry name" value="CRYPTOCHROME"/>
    <property type="match status" value="1"/>
</dbReference>
<keyword evidence="8" id="KW-1185">Reference proteome</keyword>
<feature type="domain" description="Photolyase/cryptochrome alpha/beta" evidence="6">
    <location>
        <begin position="5"/>
        <end position="131"/>
    </location>
</feature>
<comment type="caution">
    <text evidence="7">The sequence shown here is derived from an EMBL/GenBank/DDBJ whole genome shotgun (WGS) entry which is preliminary data.</text>
</comment>
<comment type="cofactor">
    <cofactor evidence="1">
        <name>(6R)-5,10-methylene-5,6,7,8-tetrahydrofolate</name>
        <dbReference type="ChEBI" id="CHEBI:15636"/>
    </cofactor>
</comment>
<keyword evidence="5" id="KW-0812">Transmembrane</keyword>
<dbReference type="Gene3D" id="1.25.40.80">
    <property type="match status" value="1"/>
</dbReference>
<dbReference type="InterPro" id="IPR014729">
    <property type="entry name" value="Rossmann-like_a/b/a_fold"/>
</dbReference>
<dbReference type="Gene3D" id="1.10.579.10">
    <property type="entry name" value="DNA Cyclobutane Dipyrimidine Photolyase, subunit A, domain 3"/>
    <property type="match status" value="1"/>
</dbReference>
<evidence type="ECO:0000256" key="2">
    <source>
        <dbReference type="ARBA" id="ARBA00001974"/>
    </source>
</evidence>
<dbReference type="PROSITE" id="PS51645">
    <property type="entry name" value="PHR_CRY_ALPHA_BETA"/>
    <property type="match status" value="1"/>
</dbReference>
<keyword evidence="5" id="KW-0472">Membrane</keyword>
<organism evidence="7 8">
    <name type="scientific">Neolewinella antarctica</name>
    <dbReference type="NCBI Taxonomy" id="442734"/>
    <lineage>
        <taxon>Bacteria</taxon>
        <taxon>Pseudomonadati</taxon>
        <taxon>Bacteroidota</taxon>
        <taxon>Saprospiria</taxon>
        <taxon>Saprospirales</taxon>
        <taxon>Lewinellaceae</taxon>
        <taxon>Neolewinella</taxon>
    </lineage>
</organism>
<dbReference type="RefSeq" id="WP_168036491.1">
    <property type="nucleotide sequence ID" value="NZ_JAATJH010000002.1"/>
</dbReference>
<evidence type="ECO:0000256" key="1">
    <source>
        <dbReference type="ARBA" id="ARBA00001932"/>
    </source>
</evidence>
<keyword evidence="3" id="KW-0285">Flavoprotein</keyword>
<keyword evidence="4" id="KW-0274">FAD</keyword>
<evidence type="ECO:0000256" key="5">
    <source>
        <dbReference type="SAM" id="Phobius"/>
    </source>
</evidence>
<dbReference type="Pfam" id="PF03441">
    <property type="entry name" value="FAD_binding_7"/>
    <property type="match status" value="1"/>
</dbReference>
<feature type="transmembrane region" description="Helical" evidence="5">
    <location>
        <begin position="20"/>
        <end position="39"/>
    </location>
</feature>
<gene>
    <name evidence="7" type="ORF">GGR27_001202</name>
</gene>
<evidence type="ECO:0000313" key="7">
    <source>
        <dbReference type="EMBL" id="NJC25703.1"/>
    </source>
</evidence>
<evidence type="ECO:0000256" key="3">
    <source>
        <dbReference type="ARBA" id="ARBA00022630"/>
    </source>
</evidence>
<dbReference type="Gene3D" id="3.40.50.620">
    <property type="entry name" value="HUPs"/>
    <property type="match status" value="1"/>
</dbReference>
<name>A0ABX0X8W5_9BACT</name>
<dbReference type="Pfam" id="PF00875">
    <property type="entry name" value="DNA_photolyase"/>
    <property type="match status" value="1"/>
</dbReference>
<comment type="cofactor">
    <cofactor evidence="2">
        <name>FAD</name>
        <dbReference type="ChEBI" id="CHEBI:57692"/>
    </cofactor>
</comment>
<keyword evidence="7" id="KW-0456">Lyase</keyword>